<dbReference type="EMBL" id="CP090893">
    <property type="protein sequence ID" value="ULU01916.1"/>
    <property type="molecule type" value="Genomic_DNA"/>
</dbReference>
<name>A0AAE9DE19_CAEBR</name>
<organism evidence="1 2">
    <name type="scientific">Caenorhabditis briggsae</name>
    <dbReference type="NCBI Taxonomy" id="6238"/>
    <lineage>
        <taxon>Eukaryota</taxon>
        <taxon>Metazoa</taxon>
        <taxon>Ecdysozoa</taxon>
        <taxon>Nematoda</taxon>
        <taxon>Chromadorea</taxon>
        <taxon>Rhabditida</taxon>
        <taxon>Rhabditina</taxon>
        <taxon>Rhabditomorpha</taxon>
        <taxon>Rhabditoidea</taxon>
        <taxon>Rhabditidae</taxon>
        <taxon>Peloderinae</taxon>
        <taxon>Caenorhabditis</taxon>
    </lineage>
</organism>
<dbReference type="Proteomes" id="UP000827892">
    <property type="component" value="Chromosome III"/>
</dbReference>
<evidence type="ECO:0000313" key="1">
    <source>
        <dbReference type="EMBL" id="ULU01916.1"/>
    </source>
</evidence>
<reference evidence="1 2" key="1">
    <citation type="submission" date="2022-05" db="EMBL/GenBank/DDBJ databases">
        <title>Chromosome-level reference genomes for two strains of Caenorhabditis briggsae: an improved platform for comparative genomics.</title>
        <authorList>
            <person name="Stevens L."/>
            <person name="Andersen E.C."/>
        </authorList>
    </citation>
    <scope>NUCLEOTIDE SEQUENCE [LARGE SCALE GENOMIC DNA]</scope>
    <source>
        <strain evidence="1">QX1410_ONT</strain>
        <tissue evidence="1">Whole-organism</tissue>
    </source>
</reference>
<protein>
    <submittedName>
        <fullName evidence="1">Uncharacterized protein</fullName>
    </submittedName>
</protein>
<sequence>MSAQAALLSLRSFNLFSGWPEVASMTKDEFDDYLAARGLFWKNRPCPNCNPDGSHRPLRSLVTNSRSIVERWFVRIVQKRIKSSMMMDLI</sequence>
<evidence type="ECO:0000313" key="2">
    <source>
        <dbReference type="Proteomes" id="UP000827892"/>
    </source>
</evidence>
<dbReference type="AlphaFoldDB" id="A0AAE9DE19"/>
<proteinExistence type="predicted"/>
<accession>A0AAE9DE19</accession>
<gene>
    <name evidence="1" type="ORF">L3Y34_001897</name>
</gene>